<feature type="transmembrane region" description="Helical" evidence="6">
    <location>
        <begin position="80"/>
        <end position="105"/>
    </location>
</feature>
<gene>
    <name evidence="8" type="ORF">OS493_012130</name>
</gene>
<evidence type="ECO:0000313" key="8">
    <source>
        <dbReference type="EMBL" id="KAJ7392465.1"/>
    </source>
</evidence>
<dbReference type="PANTHER" id="PTHR22750">
    <property type="entry name" value="G-PROTEIN COUPLED RECEPTOR"/>
    <property type="match status" value="1"/>
</dbReference>
<comment type="subcellular location">
    <subcellularLocation>
        <location evidence="1">Cell membrane</location>
        <topology evidence="1">Multi-pass membrane protein</topology>
    </subcellularLocation>
</comment>
<evidence type="ECO:0000256" key="4">
    <source>
        <dbReference type="ARBA" id="ARBA00022989"/>
    </source>
</evidence>
<comment type="caution">
    <text evidence="8">The sequence shown here is derived from an EMBL/GenBank/DDBJ whole genome shotgun (WGS) entry which is preliminary data.</text>
</comment>
<keyword evidence="2" id="KW-1003">Cell membrane</keyword>
<name>A0A9X0A3P6_9CNID</name>
<evidence type="ECO:0000256" key="2">
    <source>
        <dbReference type="ARBA" id="ARBA00022475"/>
    </source>
</evidence>
<protein>
    <recommendedName>
        <fullName evidence="7">G-protein coupled receptors family 1 profile domain-containing protein</fullName>
    </recommendedName>
</protein>
<keyword evidence="4 6" id="KW-1133">Transmembrane helix</keyword>
<dbReference type="InterPro" id="IPR017452">
    <property type="entry name" value="GPCR_Rhodpsn_7TM"/>
</dbReference>
<dbReference type="EMBL" id="MU825401">
    <property type="protein sequence ID" value="KAJ7392465.1"/>
    <property type="molecule type" value="Genomic_DNA"/>
</dbReference>
<keyword evidence="5 6" id="KW-0472">Membrane</keyword>
<sequence>MESRTTRNATNITDAYGMNNEALSCYHFTSTDFNLGDIPSGWYIFSCVLNAVFSITATVANLLVLAAIRRTPSLHSPSNTLLFGLALSDLGVGLIVHPLFFAQIFGQGYTERRHFLRGRNRGRNYGKRFVYHFSFDRNRS</sequence>
<dbReference type="CDD" id="cd00637">
    <property type="entry name" value="7tm_classA_rhodopsin-like"/>
    <property type="match status" value="1"/>
</dbReference>
<feature type="domain" description="G-protein coupled receptors family 1 profile" evidence="7">
    <location>
        <begin position="60"/>
        <end position="101"/>
    </location>
</feature>
<evidence type="ECO:0000259" key="7">
    <source>
        <dbReference type="PROSITE" id="PS50262"/>
    </source>
</evidence>
<accession>A0A9X0A3P6</accession>
<feature type="transmembrane region" description="Helical" evidence="6">
    <location>
        <begin position="42"/>
        <end position="68"/>
    </location>
</feature>
<evidence type="ECO:0000256" key="6">
    <source>
        <dbReference type="SAM" id="Phobius"/>
    </source>
</evidence>
<keyword evidence="9" id="KW-1185">Reference proteome</keyword>
<dbReference type="PROSITE" id="PS50262">
    <property type="entry name" value="G_PROTEIN_RECEP_F1_2"/>
    <property type="match status" value="1"/>
</dbReference>
<dbReference type="GO" id="GO:0005886">
    <property type="term" value="C:plasma membrane"/>
    <property type="evidence" value="ECO:0007669"/>
    <property type="project" value="UniProtKB-SubCell"/>
</dbReference>
<dbReference type="Gene3D" id="1.20.1070.10">
    <property type="entry name" value="Rhodopsin 7-helix transmembrane proteins"/>
    <property type="match status" value="1"/>
</dbReference>
<evidence type="ECO:0000256" key="1">
    <source>
        <dbReference type="ARBA" id="ARBA00004651"/>
    </source>
</evidence>
<organism evidence="8 9">
    <name type="scientific">Desmophyllum pertusum</name>
    <dbReference type="NCBI Taxonomy" id="174260"/>
    <lineage>
        <taxon>Eukaryota</taxon>
        <taxon>Metazoa</taxon>
        <taxon>Cnidaria</taxon>
        <taxon>Anthozoa</taxon>
        <taxon>Hexacorallia</taxon>
        <taxon>Scleractinia</taxon>
        <taxon>Caryophylliina</taxon>
        <taxon>Caryophylliidae</taxon>
        <taxon>Desmophyllum</taxon>
    </lineage>
</organism>
<evidence type="ECO:0000256" key="5">
    <source>
        <dbReference type="ARBA" id="ARBA00023136"/>
    </source>
</evidence>
<dbReference type="SUPFAM" id="SSF81321">
    <property type="entry name" value="Family A G protein-coupled receptor-like"/>
    <property type="match status" value="1"/>
</dbReference>
<evidence type="ECO:0000256" key="3">
    <source>
        <dbReference type="ARBA" id="ARBA00022692"/>
    </source>
</evidence>
<reference evidence="8" key="1">
    <citation type="submission" date="2023-01" db="EMBL/GenBank/DDBJ databases">
        <title>Genome assembly of the deep-sea coral Lophelia pertusa.</title>
        <authorList>
            <person name="Herrera S."/>
            <person name="Cordes E."/>
        </authorList>
    </citation>
    <scope>NUCLEOTIDE SEQUENCE</scope>
    <source>
        <strain evidence="8">USNM1676648</strain>
        <tissue evidence="8">Polyp</tissue>
    </source>
</reference>
<keyword evidence="3 6" id="KW-0812">Transmembrane</keyword>
<dbReference type="Proteomes" id="UP001163046">
    <property type="component" value="Unassembled WGS sequence"/>
</dbReference>
<evidence type="ECO:0000313" key="9">
    <source>
        <dbReference type="Proteomes" id="UP001163046"/>
    </source>
</evidence>
<proteinExistence type="predicted"/>
<dbReference type="AlphaFoldDB" id="A0A9X0A3P6"/>
<dbReference type="OrthoDB" id="5971532at2759"/>